<name>A0A845R2A3_9CLOT</name>
<organism evidence="8 9">
    <name type="scientific">Senegalia massiliensis</name>
    <dbReference type="NCBI Taxonomy" id="1720316"/>
    <lineage>
        <taxon>Bacteria</taxon>
        <taxon>Bacillati</taxon>
        <taxon>Bacillota</taxon>
        <taxon>Clostridia</taxon>
        <taxon>Eubacteriales</taxon>
        <taxon>Clostridiaceae</taxon>
        <taxon>Senegalia</taxon>
    </lineage>
</organism>
<dbReference type="AlphaFoldDB" id="A0A845R2A3"/>
<accession>A0A845R2A3</accession>
<dbReference type="GO" id="GO:0005524">
    <property type="term" value="F:ATP binding"/>
    <property type="evidence" value="ECO:0007669"/>
    <property type="project" value="UniProtKB-KW"/>
</dbReference>
<sequence length="316" mass="34141">MYIGIDIGGTTIKIGIVDEKGEIIYRDSTLTKVELGYEKVKDDLIDLINKAIKLSKSKGYDIKSIGIGVPGVTDPNSDYVVYATNLKWTNAPLGKDLKSTYDIPIYIDNDATVAGIAESVKGITKGYKNSVFLTLGTGVGSGIIINNKVYSGSHNKGSEIGHIIVGENFYDCNCGNNGCLETFASATAISKYTHKLINEGYNDEEFMDALKSNDNIIDTKLVFELAKKGNKLALKSVERMTDYLAIGLANIINLIDPDIIAIGGGVSKAGEYLIEKINKKIINYVIFKEGEITQISLSQLGNEAGIIGAALISEYK</sequence>
<proteinExistence type="inferred from homology"/>
<keyword evidence="5" id="KW-0418">Kinase</keyword>
<dbReference type="OrthoDB" id="9810372at2"/>
<comment type="caution">
    <text evidence="8">The sequence shown here is derived from an EMBL/GenBank/DDBJ whole genome shotgun (WGS) entry which is preliminary data.</text>
</comment>
<keyword evidence="3" id="KW-0808">Transferase</keyword>
<dbReference type="InterPro" id="IPR004654">
    <property type="entry name" value="ROK_glcA"/>
</dbReference>
<keyword evidence="4" id="KW-0547">Nucleotide-binding</keyword>
<dbReference type="InterPro" id="IPR043129">
    <property type="entry name" value="ATPase_NBD"/>
</dbReference>
<gene>
    <name evidence="8" type="ORF">D3Z33_13325</name>
</gene>
<evidence type="ECO:0000256" key="2">
    <source>
        <dbReference type="ARBA" id="ARBA00014701"/>
    </source>
</evidence>
<evidence type="ECO:0000313" key="8">
    <source>
        <dbReference type="EMBL" id="NBI07836.1"/>
    </source>
</evidence>
<dbReference type="GO" id="GO:0005737">
    <property type="term" value="C:cytoplasm"/>
    <property type="evidence" value="ECO:0007669"/>
    <property type="project" value="InterPro"/>
</dbReference>
<evidence type="ECO:0000256" key="3">
    <source>
        <dbReference type="ARBA" id="ARBA00022679"/>
    </source>
</evidence>
<evidence type="ECO:0000313" key="9">
    <source>
        <dbReference type="Proteomes" id="UP000467132"/>
    </source>
</evidence>
<keyword evidence="6" id="KW-0067">ATP-binding</keyword>
<dbReference type="RefSeq" id="WP_160198302.1">
    <property type="nucleotide sequence ID" value="NZ_QXXA01000015.1"/>
</dbReference>
<dbReference type="Pfam" id="PF00480">
    <property type="entry name" value="ROK"/>
    <property type="match status" value="1"/>
</dbReference>
<dbReference type="PANTHER" id="PTHR18964">
    <property type="entry name" value="ROK (REPRESSOR, ORF, KINASE) FAMILY"/>
    <property type="match status" value="1"/>
</dbReference>
<protein>
    <recommendedName>
        <fullName evidence="2">Glucokinase</fullName>
    </recommendedName>
    <alternativeName>
        <fullName evidence="7">Glucose kinase</fullName>
    </alternativeName>
</protein>
<evidence type="ECO:0000256" key="7">
    <source>
        <dbReference type="ARBA" id="ARBA00032386"/>
    </source>
</evidence>
<evidence type="ECO:0000256" key="5">
    <source>
        <dbReference type="ARBA" id="ARBA00022777"/>
    </source>
</evidence>
<dbReference type="NCBIfam" id="TIGR00744">
    <property type="entry name" value="ROK_glcA_fam"/>
    <property type="match status" value="1"/>
</dbReference>
<evidence type="ECO:0000256" key="4">
    <source>
        <dbReference type="ARBA" id="ARBA00022741"/>
    </source>
</evidence>
<dbReference type="InterPro" id="IPR000600">
    <property type="entry name" value="ROK"/>
</dbReference>
<reference evidence="8 9" key="1">
    <citation type="submission" date="2018-08" db="EMBL/GenBank/DDBJ databases">
        <title>Murine metabolic-syndrome-specific gut microbial biobank.</title>
        <authorList>
            <person name="Liu C."/>
        </authorList>
    </citation>
    <scope>NUCLEOTIDE SEQUENCE [LARGE SCALE GENOMIC DNA]</scope>
    <source>
        <strain evidence="8 9">583</strain>
    </source>
</reference>
<evidence type="ECO:0000256" key="1">
    <source>
        <dbReference type="ARBA" id="ARBA00006479"/>
    </source>
</evidence>
<dbReference type="PANTHER" id="PTHR18964:SF149">
    <property type="entry name" value="BIFUNCTIONAL UDP-N-ACETYLGLUCOSAMINE 2-EPIMERASE_N-ACETYLMANNOSAMINE KINASE"/>
    <property type="match status" value="1"/>
</dbReference>
<dbReference type="EMBL" id="QXXA01000015">
    <property type="protein sequence ID" value="NBI07836.1"/>
    <property type="molecule type" value="Genomic_DNA"/>
</dbReference>
<keyword evidence="9" id="KW-1185">Reference proteome</keyword>
<evidence type="ECO:0000256" key="6">
    <source>
        <dbReference type="ARBA" id="ARBA00022840"/>
    </source>
</evidence>
<dbReference type="Gene3D" id="3.30.420.40">
    <property type="match status" value="2"/>
</dbReference>
<comment type="similarity">
    <text evidence="1">Belongs to the ROK (NagC/XylR) family.</text>
</comment>
<dbReference type="Proteomes" id="UP000467132">
    <property type="component" value="Unassembled WGS sequence"/>
</dbReference>
<dbReference type="GO" id="GO:0004340">
    <property type="term" value="F:glucokinase activity"/>
    <property type="evidence" value="ECO:0007669"/>
    <property type="project" value="InterPro"/>
</dbReference>
<dbReference type="SUPFAM" id="SSF53067">
    <property type="entry name" value="Actin-like ATPase domain"/>
    <property type="match status" value="1"/>
</dbReference>
<dbReference type="GO" id="GO:0006096">
    <property type="term" value="P:glycolytic process"/>
    <property type="evidence" value="ECO:0007669"/>
    <property type="project" value="InterPro"/>
</dbReference>